<dbReference type="Gene3D" id="3.40.1800.10">
    <property type="entry name" value="His-Me finger endonucleases"/>
    <property type="match status" value="1"/>
</dbReference>
<dbReference type="GO" id="GO:0004519">
    <property type="term" value="F:endonuclease activity"/>
    <property type="evidence" value="ECO:0007669"/>
    <property type="project" value="UniProtKB-KW"/>
</dbReference>
<evidence type="ECO:0000313" key="2">
    <source>
        <dbReference type="Proteomes" id="UP001056383"/>
    </source>
</evidence>
<dbReference type="RefSeq" id="WP_078572178.1">
    <property type="nucleotide sequence ID" value="NZ_CP095474.1"/>
</dbReference>
<keyword evidence="2" id="KW-1185">Reference proteome</keyword>
<dbReference type="Pfam" id="PF02945">
    <property type="entry name" value="Endonuclease_7"/>
    <property type="match status" value="1"/>
</dbReference>
<protein>
    <submittedName>
        <fullName evidence="1">Endonuclease VII domain-containing protein</fullName>
    </submittedName>
</protein>
<evidence type="ECO:0000313" key="1">
    <source>
        <dbReference type="EMBL" id="URN16991.1"/>
    </source>
</evidence>
<organism evidence="1 2">
    <name type="scientific">Streptomyces sudanensis</name>
    <dbReference type="NCBI Taxonomy" id="436397"/>
    <lineage>
        <taxon>Bacteria</taxon>
        <taxon>Bacillati</taxon>
        <taxon>Actinomycetota</taxon>
        <taxon>Actinomycetes</taxon>
        <taxon>Kitasatosporales</taxon>
        <taxon>Streptomycetaceae</taxon>
        <taxon>Streptomyces</taxon>
    </lineage>
</organism>
<reference evidence="1" key="1">
    <citation type="submission" date="2022-04" db="EMBL/GenBank/DDBJ databases">
        <title>Systematic whole-genome sequencing reveals an unexpected diversity among actinomycetoma pathogens and provides insights into their antibacterial susceptibilities.</title>
        <authorList>
            <person name="Watson A.K."/>
            <person name="Kepplinger B."/>
            <person name="Bakhiet S.M."/>
            <person name="Mhmoud N.A."/>
            <person name="Chapman J."/>
            <person name="Allenby N."/>
            <person name="Mickiewicz K."/>
            <person name="Goodfellow M."/>
            <person name="Fahal A.H."/>
            <person name="Errington J."/>
        </authorList>
    </citation>
    <scope>NUCLEOTIDE SEQUENCE</scope>
    <source>
        <strain evidence="1">SD 504</strain>
    </source>
</reference>
<accession>A0ABY4TEU3</accession>
<dbReference type="InterPro" id="IPR044925">
    <property type="entry name" value="His-Me_finger_sf"/>
</dbReference>
<keyword evidence="1" id="KW-0255">Endonuclease</keyword>
<name>A0ABY4TEU3_9ACTN</name>
<dbReference type="InterPro" id="IPR004211">
    <property type="entry name" value="Endonuclease_7"/>
</dbReference>
<keyword evidence="1" id="KW-0378">Hydrolase</keyword>
<dbReference type="InterPro" id="IPR038563">
    <property type="entry name" value="Endonuclease_7_sf"/>
</dbReference>
<dbReference type="EMBL" id="CP095474">
    <property type="protein sequence ID" value="URN16991.1"/>
    <property type="molecule type" value="Genomic_DNA"/>
</dbReference>
<keyword evidence="1" id="KW-0540">Nuclease</keyword>
<dbReference type="SUPFAM" id="SSF54060">
    <property type="entry name" value="His-Me finger endonucleases"/>
    <property type="match status" value="1"/>
</dbReference>
<gene>
    <name evidence="1" type="ORF">MW084_14820</name>
</gene>
<sequence length="237" mass="27763">MLKRCSVPGCERPFVAKDYCRLHYDRVQKTGSPDAPYPELEEKACTDCKIVKPVSEYSRKGRGKWGQQKYQSYCKSCENERRKARPKTLEQIEAARNYRREWADRNREKLNRQQAARRAKDPELYAWREYKNHLWKKYRLTWEEYERLYQEQAGKCAICPAKLEDNARRRPAVDHDHDSGVVRGLLCDPCNKGLGHFRDNLALLRAAVSYLERSSMELESSQEASLQAAAEVTEQRG</sequence>
<proteinExistence type="predicted"/>
<dbReference type="Proteomes" id="UP001056383">
    <property type="component" value="Chromosome"/>
</dbReference>